<accession>Q2RVS5</accession>
<evidence type="ECO:0000313" key="3">
    <source>
        <dbReference type="Proteomes" id="UP000001929"/>
    </source>
</evidence>
<dbReference type="EnsemblBacteria" id="ABC21770">
    <property type="protein sequence ID" value="ABC21770"/>
    <property type="gene ID" value="Rru_A0969"/>
</dbReference>
<dbReference type="PANTHER" id="PTHR39338">
    <property type="entry name" value="BLL5662 PROTEIN-RELATED"/>
    <property type="match status" value="1"/>
</dbReference>
<gene>
    <name evidence="2" type="ordered locus">Rru_A0969</name>
</gene>
<dbReference type="PhylomeDB" id="Q2RVS5"/>
<name>Q2RVS5_RHORT</name>
<dbReference type="KEGG" id="rru:Rru_A0969"/>
<evidence type="ECO:0000259" key="1">
    <source>
        <dbReference type="SMART" id="SM00327"/>
    </source>
</evidence>
<dbReference type="InterPro" id="IPR011195">
    <property type="entry name" value="UCP010256"/>
</dbReference>
<sequence>MSGERPPPANLVMATADGGRLAENIVHFARVLRGAGMAVGPGRIADALAALAVVGVGSRTDFYWTLHAVFVSRRDQRTVFDQAFHLFWRDPDLLRQLLGLLLPTSPEAPEDSGLLPRVAEALARRERPEAPKDPEAPEEITVDAALSFSPVEALATKDFEKMTAAEYAEAKRAARALALPVAKRRSRRCRADPGGSRLDPRASLRALVRQGGDLMKPCYRKPRQEPPPLVVLCDISGSMERYARILLQFIVGLAGERQRLGVFLFGTRLTNVSRGLRERDADAAVARVAAAASDWAGGTRIAACLRAFNRDWSRRVLGPGAVVLLITDGLDRDDPEVLETEVARLARSCHCLLWLNPLLRYDGYQPRARGARALIGHVHGHRPVHNLTSLADLASALASGGIAGRGWAASGRAERRWTGAF</sequence>
<dbReference type="STRING" id="269796.Rru_A0969"/>
<organism evidence="2 3">
    <name type="scientific">Rhodospirillum rubrum (strain ATCC 11170 / ATH 1.1.1 / DSM 467 / LMG 4362 / NCIMB 8255 / S1)</name>
    <dbReference type="NCBI Taxonomy" id="269796"/>
    <lineage>
        <taxon>Bacteria</taxon>
        <taxon>Pseudomonadati</taxon>
        <taxon>Pseudomonadota</taxon>
        <taxon>Alphaproteobacteria</taxon>
        <taxon>Rhodospirillales</taxon>
        <taxon>Rhodospirillaceae</taxon>
        <taxon>Rhodospirillum</taxon>
    </lineage>
</organism>
<dbReference type="HOGENOM" id="CLU_042261_0_1_5"/>
<dbReference type="PATRIC" id="fig|269796.9.peg.1024"/>
<dbReference type="EMBL" id="CP000230">
    <property type="protein sequence ID" value="ABC21770.1"/>
    <property type="molecule type" value="Genomic_DNA"/>
</dbReference>
<feature type="domain" description="VWFA" evidence="1">
    <location>
        <begin position="226"/>
        <end position="388"/>
    </location>
</feature>
<dbReference type="InterPro" id="IPR008912">
    <property type="entry name" value="Uncharacterised_CoxE"/>
</dbReference>
<proteinExistence type="predicted"/>
<dbReference type="Pfam" id="PF05762">
    <property type="entry name" value="VWA_CoxE"/>
    <property type="match status" value="1"/>
</dbReference>
<dbReference type="PANTHER" id="PTHR39338:SF6">
    <property type="entry name" value="BLL5662 PROTEIN"/>
    <property type="match status" value="1"/>
</dbReference>
<dbReference type="PIRSF" id="PIRSF010256">
    <property type="entry name" value="CoxE_vWa"/>
    <property type="match status" value="1"/>
</dbReference>
<dbReference type="CDD" id="cd00198">
    <property type="entry name" value="vWFA"/>
    <property type="match status" value="1"/>
</dbReference>
<dbReference type="AlphaFoldDB" id="Q2RVS5"/>
<dbReference type="RefSeq" id="WP_011388724.1">
    <property type="nucleotide sequence ID" value="NC_007643.1"/>
</dbReference>
<dbReference type="eggNOG" id="COG3552">
    <property type="taxonomic scope" value="Bacteria"/>
</dbReference>
<dbReference type="SMART" id="SM00327">
    <property type="entry name" value="VWA"/>
    <property type="match status" value="1"/>
</dbReference>
<keyword evidence="3" id="KW-1185">Reference proteome</keyword>
<dbReference type="SUPFAM" id="SSF53300">
    <property type="entry name" value="vWA-like"/>
    <property type="match status" value="1"/>
</dbReference>
<dbReference type="InterPro" id="IPR036465">
    <property type="entry name" value="vWFA_dom_sf"/>
</dbReference>
<reference evidence="2 3" key="1">
    <citation type="journal article" date="2011" name="Stand. Genomic Sci.">
        <title>Complete genome sequence of Rhodospirillum rubrum type strain (S1).</title>
        <authorList>
            <person name="Munk A.C."/>
            <person name="Copeland A."/>
            <person name="Lucas S."/>
            <person name="Lapidus A."/>
            <person name="Del Rio T.G."/>
            <person name="Barry K."/>
            <person name="Detter J.C."/>
            <person name="Hammon N."/>
            <person name="Israni S."/>
            <person name="Pitluck S."/>
            <person name="Brettin T."/>
            <person name="Bruce D."/>
            <person name="Han C."/>
            <person name="Tapia R."/>
            <person name="Gilna P."/>
            <person name="Schmutz J."/>
            <person name="Larimer F."/>
            <person name="Land M."/>
            <person name="Kyrpides N.C."/>
            <person name="Mavromatis K."/>
            <person name="Richardson P."/>
            <person name="Rohde M."/>
            <person name="Goker M."/>
            <person name="Klenk H.P."/>
            <person name="Zhang Y."/>
            <person name="Roberts G.P."/>
            <person name="Reslewic S."/>
            <person name="Schwartz D.C."/>
        </authorList>
    </citation>
    <scope>NUCLEOTIDE SEQUENCE [LARGE SCALE GENOMIC DNA]</scope>
    <source>
        <strain evidence="3">ATCC 11170 / ATH 1.1.1 / DSM 467 / LMG 4362 / NCIMB 8255 / S1</strain>
    </source>
</reference>
<evidence type="ECO:0000313" key="2">
    <source>
        <dbReference type="EMBL" id="ABC21770.1"/>
    </source>
</evidence>
<dbReference type="Proteomes" id="UP000001929">
    <property type="component" value="Chromosome"/>
</dbReference>
<protein>
    <submittedName>
        <fullName evidence="2">VWA containing CoxE-like</fullName>
    </submittedName>
</protein>
<dbReference type="Gene3D" id="3.40.50.410">
    <property type="entry name" value="von Willebrand factor, type A domain"/>
    <property type="match status" value="1"/>
</dbReference>
<dbReference type="InterPro" id="IPR002035">
    <property type="entry name" value="VWF_A"/>
</dbReference>